<dbReference type="EMBL" id="CP043450">
    <property type="protein sequence ID" value="QEM09087.1"/>
    <property type="molecule type" value="Genomic_DNA"/>
</dbReference>
<dbReference type="Proteomes" id="UP000251402">
    <property type="component" value="Chromosome"/>
</dbReference>
<protein>
    <submittedName>
        <fullName evidence="1">Uncharacterized protein</fullName>
    </submittedName>
</protein>
<name>A0A5C1HSU9_9SPHI</name>
<evidence type="ECO:0000313" key="2">
    <source>
        <dbReference type="Proteomes" id="UP000251402"/>
    </source>
</evidence>
<reference evidence="1" key="1">
    <citation type="submission" date="2019-08" db="EMBL/GenBank/DDBJ databases">
        <title>Comparative genome analysis confer to the adaptation heavy metal polluted environment.</title>
        <authorList>
            <person name="Li Y."/>
        </authorList>
    </citation>
    <scope>NUCLEOTIDE SEQUENCE [LARGE SCALE GENOMIC DNA]</scope>
    <source>
        <strain evidence="1">P1</strain>
    </source>
</reference>
<dbReference type="Pfam" id="PF22075">
    <property type="entry name" value="DUF6939"/>
    <property type="match status" value="1"/>
</dbReference>
<dbReference type="RefSeq" id="WP_112569711.1">
    <property type="nucleotide sequence ID" value="NZ_CP043450.1"/>
</dbReference>
<accession>A0A5C1HSU9</accession>
<dbReference type="InterPro" id="IPR054219">
    <property type="entry name" value="DUF6939"/>
</dbReference>
<organism evidence="1 2">
    <name type="scientific">Mucilaginibacter rubeus</name>
    <dbReference type="NCBI Taxonomy" id="2027860"/>
    <lineage>
        <taxon>Bacteria</taxon>
        <taxon>Pseudomonadati</taxon>
        <taxon>Bacteroidota</taxon>
        <taxon>Sphingobacteriia</taxon>
        <taxon>Sphingobacteriales</taxon>
        <taxon>Sphingobacteriaceae</taxon>
        <taxon>Mucilaginibacter</taxon>
    </lineage>
</organism>
<proteinExistence type="predicted"/>
<sequence>MIFIENKRKKSEGLIRKYPEAIILDFTSSGGEEYKQFSPFYPHGDIPVPFTNGFFAKSVEGVWQGLKVFEDQDIDIAKFGIDDMKNIKRSVRKNGQVRGHRKGVYGSELLNYHDARKKIYLKTYAWVLDHKLQSLLVKLLQLALERDLVFLDYETNTDIENLKKPLSHAGLVKKYLEKKAPAIALKKTQPNLLF</sequence>
<keyword evidence="2" id="KW-1185">Reference proteome</keyword>
<dbReference type="KEGG" id="mrub:DEO27_003330"/>
<dbReference type="AlphaFoldDB" id="A0A5C1HSU9"/>
<dbReference type="OrthoDB" id="797104at2"/>
<evidence type="ECO:0000313" key="1">
    <source>
        <dbReference type="EMBL" id="QEM09087.1"/>
    </source>
</evidence>
<gene>
    <name evidence="1" type="ORF">DEO27_003330</name>
</gene>